<dbReference type="RefSeq" id="WP_150970529.1">
    <property type="nucleotide sequence ID" value="NZ_VZDO01000011.1"/>
</dbReference>
<dbReference type="Proteomes" id="UP000432089">
    <property type="component" value="Unassembled WGS sequence"/>
</dbReference>
<dbReference type="EMBL" id="VZDO01000011">
    <property type="protein sequence ID" value="KAB0678989.1"/>
    <property type="molecule type" value="Genomic_DNA"/>
</dbReference>
<comment type="similarity">
    <text evidence="1">Belongs to the ROK (NagC/XylR) family.</text>
</comment>
<protein>
    <submittedName>
        <fullName evidence="2">ROK family transcriptional regulator</fullName>
    </submittedName>
</protein>
<evidence type="ECO:0000313" key="2">
    <source>
        <dbReference type="EMBL" id="KAB0678989.1"/>
    </source>
</evidence>
<dbReference type="PANTHER" id="PTHR18964:SF149">
    <property type="entry name" value="BIFUNCTIONAL UDP-N-ACETYLGLUCOSAMINE 2-EPIMERASE_N-ACETYLMANNOSAMINE KINASE"/>
    <property type="match status" value="1"/>
</dbReference>
<evidence type="ECO:0000313" key="3">
    <source>
        <dbReference type="Proteomes" id="UP000432089"/>
    </source>
</evidence>
<reference evidence="2 3" key="1">
    <citation type="submission" date="2019-09" db="EMBL/GenBank/DDBJ databases">
        <title>YIM 132180 draft genome.</title>
        <authorList>
            <person name="Zhang K."/>
        </authorList>
    </citation>
    <scope>NUCLEOTIDE SEQUENCE [LARGE SCALE GENOMIC DNA]</scope>
    <source>
        <strain evidence="2 3">YIM 132180</strain>
    </source>
</reference>
<dbReference type="SUPFAM" id="SSF46785">
    <property type="entry name" value="Winged helix' DNA-binding domain"/>
    <property type="match status" value="1"/>
</dbReference>
<dbReference type="PANTHER" id="PTHR18964">
    <property type="entry name" value="ROK (REPRESSOR, ORF, KINASE) FAMILY"/>
    <property type="match status" value="1"/>
</dbReference>
<dbReference type="AlphaFoldDB" id="A0A7V7TZ75"/>
<proteinExistence type="inferred from homology"/>
<gene>
    <name evidence="2" type="ORF">F6X38_13855</name>
</gene>
<dbReference type="Gene3D" id="1.10.10.10">
    <property type="entry name" value="Winged helix-like DNA-binding domain superfamily/Winged helix DNA-binding domain"/>
    <property type="match status" value="1"/>
</dbReference>
<dbReference type="Gene3D" id="3.30.420.40">
    <property type="match status" value="2"/>
</dbReference>
<keyword evidence="3" id="KW-1185">Reference proteome</keyword>
<dbReference type="InterPro" id="IPR000600">
    <property type="entry name" value="ROK"/>
</dbReference>
<dbReference type="InterPro" id="IPR043129">
    <property type="entry name" value="ATPase_NBD"/>
</dbReference>
<organism evidence="2 3">
    <name type="scientific">Plantimonas leprariae</name>
    <dbReference type="NCBI Taxonomy" id="2615207"/>
    <lineage>
        <taxon>Bacteria</taxon>
        <taxon>Pseudomonadati</taxon>
        <taxon>Pseudomonadota</taxon>
        <taxon>Alphaproteobacteria</taxon>
        <taxon>Hyphomicrobiales</taxon>
        <taxon>Aurantimonadaceae</taxon>
        <taxon>Plantimonas</taxon>
    </lineage>
</organism>
<dbReference type="SUPFAM" id="SSF53067">
    <property type="entry name" value="Actin-like ATPase domain"/>
    <property type="match status" value="1"/>
</dbReference>
<evidence type="ECO:0000256" key="1">
    <source>
        <dbReference type="ARBA" id="ARBA00006479"/>
    </source>
</evidence>
<name>A0A7V7TZ75_9HYPH</name>
<dbReference type="Pfam" id="PF13412">
    <property type="entry name" value="HTH_24"/>
    <property type="match status" value="1"/>
</dbReference>
<dbReference type="Pfam" id="PF00480">
    <property type="entry name" value="ROK"/>
    <property type="match status" value="1"/>
</dbReference>
<accession>A0A7V7TZ75</accession>
<dbReference type="InterPro" id="IPR036390">
    <property type="entry name" value="WH_DNA-bd_sf"/>
</dbReference>
<sequence length="403" mass="42190">MKTGDPELMREINRFHILDLIRRHGPIARVEICARGDLSSTTVSAITGALIEDGIVQPVPVGGIHESAARGRPRVMLQLNPSAARVVGLRVGPHGIAAAVTDFRGEVLSSLEVPVRVRRQPVTVVADLAEDAVRRVVVDAALTLRDVDSICATLPGIVEYGTGLVRASPIFAERDVLFGEALSRRLDIRTVVESDANAIALAEHWFGGCRDLGDFAVLFLEQSIGLGVMHDGRLFRGAHGLSHDIGRMVLGTDARGALVRLVDVASETAVLTAFEADPVVRDAARAGLGLRHAVERLGQTGLAAPPLVTEAGRAIGIAVANVATLFAPPRIILSGSLLGFGAPLVEAISAGFAEAVAEPLAEVTEILTDPPRGAARLGQGAAAVALCELYGSPWNTTGPVRPG</sequence>
<dbReference type="InterPro" id="IPR036388">
    <property type="entry name" value="WH-like_DNA-bd_sf"/>
</dbReference>
<comment type="caution">
    <text evidence="2">The sequence shown here is derived from an EMBL/GenBank/DDBJ whole genome shotgun (WGS) entry which is preliminary data.</text>
</comment>